<dbReference type="EMBL" id="MNAD01000906">
    <property type="protein sequence ID" value="OJT09478.1"/>
    <property type="molecule type" value="Genomic_DNA"/>
</dbReference>
<dbReference type="AlphaFoldDB" id="A0A1M2VPH5"/>
<evidence type="ECO:0000313" key="2">
    <source>
        <dbReference type="EMBL" id="OJT09478.1"/>
    </source>
</evidence>
<proteinExistence type="predicted"/>
<evidence type="ECO:0000313" key="3">
    <source>
        <dbReference type="Proteomes" id="UP000184267"/>
    </source>
</evidence>
<dbReference type="Proteomes" id="UP000184267">
    <property type="component" value="Unassembled WGS sequence"/>
</dbReference>
<evidence type="ECO:0000256" key="1">
    <source>
        <dbReference type="SAM" id="MobiDB-lite"/>
    </source>
</evidence>
<protein>
    <submittedName>
        <fullName evidence="2">Uncharacterized protein</fullName>
    </submittedName>
</protein>
<feature type="region of interest" description="Disordered" evidence="1">
    <location>
        <begin position="635"/>
        <end position="656"/>
    </location>
</feature>
<reference evidence="2 3" key="1">
    <citation type="submission" date="2016-10" db="EMBL/GenBank/DDBJ databases">
        <title>Genome sequence of the basidiomycete white-rot fungus Trametes pubescens.</title>
        <authorList>
            <person name="Makela M.R."/>
            <person name="Granchi Z."/>
            <person name="Peng M."/>
            <person name="De Vries R.P."/>
            <person name="Grigoriev I."/>
            <person name="Riley R."/>
            <person name="Hilden K."/>
        </authorList>
    </citation>
    <scope>NUCLEOTIDE SEQUENCE [LARGE SCALE GENOMIC DNA]</scope>
    <source>
        <strain evidence="2 3">FBCC735</strain>
    </source>
</reference>
<feature type="region of interest" description="Disordered" evidence="1">
    <location>
        <begin position="1"/>
        <end position="22"/>
    </location>
</feature>
<gene>
    <name evidence="2" type="ORF">TRAPUB_14038</name>
</gene>
<comment type="caution">
    <text evidence="2">The sequence shown here is derived from an EMBL/GenBank/DDBJ whole genome shotgun (WGS) entry which is preliminary data.</text>
</comment>
<name>A0A1M2VPH5_TRAPU</name>
<keyword evidence="3" id="KW-1185">Reference proteome</keyword>
<sequence>MGLHPVPVHQHRTGPPGVVIAPRPRERTLDDFLAGANVEERNDYAKTFIPVDATFSLDSSEATAPHASARTSYLHAPINDTRHTQVHRATSEWTQDDPMASPPHAFDPTTTYAASSATVAHSDGFALAQPFDATLVQQPEHPTGGYAHLHDGRSIDPQHLQPVPAAMDVLPPGPPYRKANACGESATFTPQPPLWNTGARTAPYGGTVATSISSAVGSQDDIAPPFHPPSCDPSGGRPHAPVFQGAAALGRFDDAALCGGGSHEAGPLHVVDPSRASSQNPSAQSAAIAGVGTKLYCEDMGHALAPLDSRVHDVARSDLAPSIGSLQVALPRAANRDMLHRMVPARKSTYSSLAGAVASPAVVGAAPHANPPVVNKNEGDHFDRTVAPGAGARYGRAVDDALRAHDYKGRNAEPRDHDARPFPSRNIYQATLQERSPVGVLAETTRLATPAPPPILVHEDQARFAPTYWTPHPSEQHAEYSRFERNTESYGPSYLEATSQQRYSDIVASDAAPPYTGSPPSSQSSITAPVQLFAHQHQVVSVPSAAAGLPSMPNLLPSSRVELDTSHAGVLDQATTYEQSFGDNVREAYLQQGWQMPNHDAGAFAPEQPTGLDYSGTGLYSQDAYTHSLAASPYAQNRDAGSNPNEPQFPADLPSERHREHAFAAEASSQYDRQGEHGQLPYNAEPPLWTTRALDLAQAAHYQRIALHPGSITHNVCAAPLGLGPSGASPFYERAYDNAGSAVSYSIPGHGPSADSSSPYARSTFVQRPNVPCLIDDHPYFL</sequence>
<organism evidence="2 3">
    <name type="scientific">Trametes pubescens</name>
    <name type="common">White-rot fungus</name>
    <dbReference type="NCBI Taxonomy" id="154538"/>
    <lineage>
        <taxon>Eukaryota</taxon>
        <taxon>Fungi</taxon>
        <taxon>Dikarya</taxon>
        <taxon>Basidiomycota</taxon>
        <taxon>Agaricomycotina</taxon>
        <taxon>Agaricomycetes</taxon>
        <taxon>Polyporales</taxon>
        <taxon>Polyporaceae</taxon>
        <taxon>Trametes</taxon>
    </lineage>
</organism>
<accession>A0A1M2VPH5</accession>